<protein>
    <recommendedName>
        <fullName evidence="4">Flp pilus assembly protein TadB</fullName>
    </recommendedName>
</protein>
<dbReference type="OrthoDB" id="9786505at2"/>
<keyword evidence="1" id="KW-0472">Membrane</keyword>
<dbReference type="Proteomes" id="UP000199800">
    <property type="component" value="Unassembled WGS sequence"/>
</dbReference>
<feature type="transmembrane region" description="Helical" evidence="1">
    <location>
        <begin position="99"/>
        <end position="128"/>
    </location>
</feature>
<dbReference type="AlphaFoldDB" id="A0A1H9Y8Z4"/>
<accession>A0A1H9Y8Z4</accession>
<reference evidence="2 3" key="1">
    <citation type="submission" date="2016-10" db="EMBL/GenBank/DDBJ databases">
        <authorList>
            <person name="de Groot N.N."/>
        </authorList>
    </citation>
    <scope>NUCLEOTIDE SEQUENCE [LARGE SCALE GENOMIC DNA]</scope>
    <source>
        <strain evidence="2 3">DSM 1801</strain>
    </source>
</reference>
<feature type="transmembrane region" description="Helical" evidence="1">
    <location>
        <begin position="262"/>
        <end position="283"/>
    </location>
</feature>
<evidence type="ECO:0000313" key="3">
    <source>
        <dbReference type="Proteomes" id="UP000199800"/>
    </source>
</evidence>
<keyword evidence="1" id="KW-0812">Transmembrane</keyword>
<proteinExistence type="predicted"/>
<evidence type="ECO:0000313" key="2">
    <source>
        <dbReference type="EMBL" id="SES65295.1"/>
    </source>
</evidence>
<name>A0A1H9Y8Z4_9FIRM</name>
<dbReference type="EMBL" id="FOHN01000001">
    <property type="protein sequence ID" value="SES65295.1"/>
    <property type="molecule type" value="Genomic_DNA"/>
</dbReference>
<keyword evidence="3" id="KW-1185">Reference proteome</keyword>
<sequence>MLFLLEIITFAGVAYGSYTALAGILKLPTFAAEKAAQAYGKEDTLSMQFELFVQRLAIRLARHIKMDEYKYGKLEQELKNLGMEQTPEMYKATALVKSFLTLLLVIPCLFIWPIISIGIVIMAFLVYFQAENKLQEEIKKKREAIELELPRFCCTIKQELAETRDVLAILENYRRNATGAIRKELDITCADMRSGNYEAALTRFEARITSAPLSDIIRGLLGTLRGDDNTAYFEILAHDMDEMEIRRLEAEAAKQPGKIKKYLAALLGCMLLMYAVILIVYALGNMNFR</sequence>
<dbReference type="RefSeq" id="WP_092475192.1">
    <property type="nucleotide sequence ID" value="NZ_FOHN01000001.1"/>
</dbReference>
<gene>
    <name evidence="2" type="ORF">SAMN04487772_101220</name>
</gene>
<organism evidence="2 3">
    <name type="scientific">[Clostridium] polysaccharolyticum</name>
    <dbReference type="NCBI Taxonomy" id="29364"/>
    <lineage>
        <taxon>Bacteria</taxon>
        <taxon>Bacillati</taxon>
        <taxon>Bacillota</taxon>
        <taxon>Clostridia</taxon>
        <taxon>Lachnospirales</taxon>
        <taxon>Lachnospiraceae</taxon>
    </lineage>
</organism>
<evidence type="ECO:0000256" key="1">
    <source>
        <dbReference type="SAM" id="Phobius"/>
    </source>
</evidence>
<evidence type="ECO:0008006" key="4">
    <source>
        <dbReference type="Google" id="ProtNLM"/>
    </source>
</evidence>
<keyword evidence="1" id="KW-1133">Transmembrane helix</keyword>
<dbReference type="STRING" id="29364.SAMN04487772_101220"/>